<evidence type="ECO:0000259" key="2">
    <source>
        <dbReference type="PROSITE" id="PS50994"/>
    </source>
</evidence>
<sequence length="227" mass="23993">MADHHRAERVVDALGMAHGRGGPEPGRVIHSDRGSAYTSARFRPRVTESGLRQSCGRTGSCFDSAAAESFWVLSGEEIGTRTRTRPDRATARAGVLDFIGTFHNRRRLRKHKTFGCPAPAETRQRHQHTLTATVRPGASAQAYPARAAGTEPAEQPVGPTAVGPSTPSGRVAPPLPPCAETFQQGSGRTARGLRTGAARPSRPPGSPSSARPCGRTRRPPPAAGGRS</sequence>
<name>A0ABV4IZK0_9ACTN</name>
<dbReference type="Proteomes" id="UP001567537">
    <property type="component" value="Unassembled WGS sequence"/>
</dbReference>
<accession>A0ABV4IZK0</accession>
<dbReference type="EMBL" id="JAHWZY010000013">
    <property type="protein sequence ID" value="MEZ3179998.1"/>
    <property type="molecule type" value="Genomic_DNA"/>
</dbReference>
<gene>
    <name evidence="3" type="ORF">KYY02_15280</name>
</gene>
<protein>
    <submittedName>
        <fullName evidence="3">DDE-type integrase/transposase/recombinase</fullName>
    </submittedName>
</protein>
<reference evidence="3 4" key="1">
    <citation type="journal article" date="2021" name="Res Sq">
        <title>Streptomyces Pimoensis sp. nov., Isolated From the Taklimakan Desert in Xinjiang, China.</title>
        <authorList>
            <person name="Zhang P."/>
            <person name="Luo X."/>
            <person name="Luo X."/>
            <person name="Liu Z."/>
            <person name="Xia Z."/>
            <person name="Wan C."/>
            <person name="zhang L."/>
        </authorList>
    </citation>
    <scope>NUCLEOTIDE SEQUENCE [LARGE SCALE GENOMIC DNA]</scope>
    <source>
        <strain evidence="3 4">TRM75549</strain>
    </source>
</reference>
<keyword evidence="4" id="KW-1185">Reference proteome</keyword>
<dbReference type="InterPro" id="IPR036397">
    <property type="entry name" value="RNaseH_sf"/>
</dbReference>
<organism evidence="3 4">
    <name type="scientific">Streptomyces pimonensis</name>
    <dbReference type="NCBI Taxonomy" id="2860288"/>
    <lineage>
        <taxon>Bacteria</taxon>
        <taxon>Bacillati</taxon>
        <taxon>Actinomycetota</taxon>
        <taxon>Actinomycetes</taxon>
        <taxon>Kitasatosporales</taxon>
        <taxon>Streptomycetaceae</taxon>
        <taxon>Streptomyces</taxon>
    </lineage>
</organism>
<dbReference type="PROSITE" id="PS50994">
    <property type="entry name" value="INTEGRASE"/>
    <property type="match status" value="1"/>
</dbReference>
<feature type="compositionally biased region" description="Low complexity" evidence="1">
    <location>
        <begin position="185"/>
        <end position="200"/>
    </location>
</feature>
<evidence type="ECO:0000313" key="3">
    <source>
        <dbReference type="EMBL" id="MEZ3179998.1"/>
    </source>
</evidence>
<comment type="caution">
    <text evidence="3">The sequence shown here is derived from an EMBL/GenBank/DDBJ whole genome shotgun (WGS) entry which is preliminary data.</text>
</comment>
<dbReference type="Pfam" id="PF00665">
    <property type="entry name" value="rve"/>
    <property type="match status" value="1"/>
</dbReference>
<dbReference type="Gene3D" id="3.30.420.10">
    <property type="entry name" value="Ribonuclease H-like superfamily/Ribonuclease H"/>
    <property type="match status" value="1"/>
</dbReference>
<evidence type="ECO:0000256" key="1">
    <source>
        <dbReference type="SAM" id="MobiDB-lite"/>
    </source>
</evidence>
<dbReference type="PANTHER" id="PTHR46889:SF4">
    <property type="entry name" value="TRANSPOSASE INSO FOR INSERTION SEQUENCE ELEMENT IS911B-RELATED"/>
    <property type="match status" value="1"/>
</dbReference>
<dbReference type="SUPFAM" id="SSF53098">
    <property type="entry name" value="Ribonuclease H-like"/>
    <property type="match status" value="1"/>
</dbReference>
<feature type="domain" description="Integrase catalytic" evidence="2">
    <location>
        <begin position="1"/>
        <end position="127"/>
    </location>
</feature>
<evidence type="ECO:0000313" key="4">
    <source>
        <dbReference type="Proteomes" id="UP001567537"/>
    </source>
</evidence>
<feature type="region of interest" description="Disordered" evidence="1">
    <location>
        <begin position="117"/>
        <end position="227"/>
    </location>
</feature>
<dbReference type="InterPro" id="IPR012337">
    <property type="entry name" value="RNaseH-like_sf"/>
</dbReference>
<dbReference type="PANTHER" id="PTHR46889">
    <property type="entry name" value="TRANSPOSASE INSF FOR INSERTION SEQUENCE IS3B-RELATED"/>
    <property type="match status" value="1"/>
</dbReference>
<dbReference type="InterPro" id="IPR050900">
    <property type="entry name" value="Transposase_IS3/IS150/IS904"/>
</dbReference>
<dbReference type="InterPro" id="IPR001584">
    <property type="entry name" value="Integrase_cat-core"/>
</dbReference>
<proteinExistence type="predicted"/>